<dbReference type="AlphaFoldDB" id="A0A1C0YQ08"/>
<evidence type="ECO:0000256" key="11">
    <source>
        <dbReference type="ARBA" id="ARBA00060547"/>
    </source>
</evidence>
<sequence length="207" mass="23055">MWIDITMPLRKNMPVWPDDTAFSYALDATYDEVGANVGRITMGLHNGTHIDAPYHYDDFGKSIDALPLDLFNGLAQIVDVTNTRHITVQTLEALDLEHVERLFFKTRKTQAPYIFNADFTTIDPAAVHYLAARGVRVIGTDAPSVDAVHAPLLAHEACRDTHIIIIENLVLHHVEPNIYEFIGLPLAIAGADASPIRAIIRKHSKQE</sequence>
<dbReference type="Proteomes" id="UP000093482">
    <property type="component" value="Unassembled WGS sequence"/>
</dbReference>
<comment type="pathway">
    <text evidence="11">Amino-acid degradation; L-tryptophan degradation via kynurenine pathway; L-kynurenine from L-tryptophan: step 2/2.</text>
</comment>
<comment type="catalytic activity">
    <reaction evidence="10">
        <text>N-formyl-L-kynurenine + H2O = L-kynurenine + formate + H(+)</text>
        <dbReference type="Rhea" id="RHEA:13009"/>
        <dbReference type="ChEBI" id="CHEBI:15377"/>
        <dbReference type="ChEBI" id="CHEBI:15378"/>
        <dbReference type="ChEBI" id="CHEBI:15740"/>
        <dbReference type="ChEBI" id="CHEBI:57959"/>
        <dbReference type="ChEBI" id="CHEBI:58629"/>
        <dbReference type="EC" id="3.5.1.9"/>
    </reaction>
</comment>
<evidence type="ECO:0000256" key="3">
    <source>
        <dbReference type="ARBA" id="ARBA00011738"/>
    </source>
</evidence>
<dbReference type="PANTHER" id="PTHR31118:SF32">
    <property type="entry name" value="KYNURENINE FORMAMIDASE"/>
    <property type="match status" value="1"/>
</dbReference>
<dbReference type="SUPFAM" id="SSF102198">
    <property type="entry name" value="Putative cyclase"/>
    <property type="match status" value="1"/>
</dbReference>
<name>A0A1C0YQ08_9BACL</name>
<keyword evidence="13" id="KW-1185">Reference proteome</keyword>
<evidence type="ECO:0000313" key="13">
    <source>
        <dbReference type="Proteomes" id="UP000093482"/>
    </source>
</evidence>
<dbReference type="GO" id="GO:0046872">
    <property type="term" value="F:metal ion binding"/>
    <property type="evidence" value="ECO:0007669"/>
    <property type="project" value="UniProtKB-KW"/>
</dbReference>
<evidence type="ECO:0000256" key="7">
    <source>
        <dbReference type="ARBA" id="ARBA00022801"/>
    </source>
</evidence>
<gene>
    <name evidence="12" type="ORF">A6K76_12890</name>
</gene>
<dbReference type="FunFam" id="3.50.30.50:FF:000001">
    <property type="entry name" value="Kynurenine formamidase"/>
    <property type="match status" value="1"/>
</dbReference>
<evidence type="ECO:0000256" key="2">
    <source>
        <dbReference type="ARBA" id="ARBA00002204"/>
    </source>
</evidence>
<evidence type="ECO:0000256" key="4">
    <source>
        <dbReference type="ARBA" id="ARBA00012930"/>
    </source>
</evidence>
<evidence type="ECO:0000256" key="10">
    <source>
        <dbReference type="ARBA" id="ARBA00048496"/>
    </source>
</evidence>
<comment type="cofactor">
    <cofactor evidence="1">
        <name>Zn(2+)</name>
        <dbReference type="ChEBI" id="CHEBI:29105"/>
    </cofactor>
</comment>
<evidence type="ECO:0000256" key="8">
    <source>
        <dbReference type="ARBA" id="ARBA00022833"/>
    </source>
</evidence>
<dbReference type="PANTHER" id="PTHR31118">
    <property type="entry name" value="CYCLASE-LIKE PROTEIN 2"/>
    <property type="match status" value="1"/>
</dbReference>
<keyword evidence="8" id="KW-0862">Zinc</keyword>
<organism evidence="12 13">
    <name type="scientific">Caryophanon latum</name>
    <dbReference type="NCBI Taxonomy" id="33977"/>
    <lineage>
        <taxon>Bacteria</taxon>
        <taxon>Bacillati</taxon>
        <taxon>Bacillota</taxon>
        <taxon>Bacilli</taxon>
        <taxon>Bacillales</taxon>
        <taxon>Caryophanaceae</taxon>
        <taxon>Caryophanon</taxon>
    </lineage>
</organism>
<dbReference type="RefSeq" id="WP_066465288.1">
    <property type="nucleotide sequence ID" value="NZ_MATO01000044.1"/>
</dbReference>
<accession>A0A1C0YQ08</accession>
<protein>
    <recommendedName>
        <fullName evidence="5">Kynurenine formamidase</fullName>
        <ecNumber evidence="4">3.5.1.9</ecNumber>
    </recommendedName>
</protein>
<evidence type="ECO:0000256" key="1">
    <source>
        <dbReference type="ARBA" id="ARBA00001947"/>
    </source>
</evidence>
<evidence type="ECO:0000313" key="12">
    <source>
        <dbReference type="EMBL" id="OCS89241.1"/>
    </source>
</evidence>
<dbReference type="Gene3D" id="3.50.30.50">
    <property type="entry name" value="Putative cyclase"/>
    <property type="match status" value="1"/>
</dbReference>
<keyword evidence="9" id="KW-0823">Tryptophan catabolism</keyword>
<keyword evidence="7" id="KW-0378">Hydrolase</keyword>
<evidence type="ECO:0000256" key="6">
    <source>
        <dbReference type="ARBA" id="ARBA00022723"/>
    </source>
</evidence>
<comment type="function">
    <text evidence="2">Catalyzes the hydrolysis of N-formyl-L-kynurenine to L-kynurenine, the second step in the kynurenine pathway of tryptophan degradation.</text>
</comment>
<dbReference type="EMBL" id="MATO01000044">
    <property type="protein sequence ID" value="OCS89241.1"/>
    <property type="molecule type" value="Genomic_DNA"/>
</dbReference>
<comment type="caution">
    <text evidence="12">The sequence shown here is derived from an EMBL/GenBank/DDBJ whole genome shotgun (WGS) entry which is preliminary data.</text>
</comment>
<proteinExistence type="predicted"/>
<comment type="subunit">
    <text evidence="3">Homodimer.</text>
</comment>
<dbReference type="GO" id="GO:0004061">
    <property type="term" value="F:arylformamidase activity"/>
    <property type="evidence" value="ECO:0007669"/>
    <property type="project" value="UniProtKB-EC"/>
</dbReference>
<dbReference type="GO" id="GO:0019441">
    <property type="term" value="P:L-tryptophan catabolic process to kynurenine"/>
    <property type="evidence" value="ECO:0007669"/>
    <property type="project" value="InterPro"/>
</dbReference>
<dbReference type="InterPro" id="IPR037175">
    <property type="entry name" value="KFase_sf"/>
</dbReference>
<reference evidence="12 13" key="1">
    <citation type="submission" date="2016-07" db="EMBL/GenBank/DDBJ databases">
        <title>Caryophanon latum genome sequencing.</title>
        <authorList>
            <person name="Verma A."/>
            <person name="Pal Y."/>
            <person name="Krishnamurthi S."/>
        </authorList>
    </citation>
    <scope>NUCLEOTIDE SEQUENCE [LARGE SCALE GENOMIC DNA]</scope>
    <source>
        <strain evidence="12 13">DSM 14151</strain>
    </source>
</reference>
<dbReference type="Pfam" id="PF04199">
    <property type="entry name" value="Cyclase"/>
    <property type="match status" value="1"/>
</dbReference>
<dbReference type="InterPro" id="IPR007325">
    <property type="entry name" value="KFase/CYL"/>
</dbReference>
<keyword evidence="6" id="KW-0479">Metal-binding</keyword>
<evidence type="ECO:0000256" key="5">
    <source>
        <dbReference type="ARBA" id="ARBA00014889"/>
    </source>
</evidence>
<dbReference type="EC" id="3.5.1.9" evidence="4"/>
<evidence type="ECO:0000256" key="9">
    <source>
        <dbReference type="ARBA" id="ARBA00023079"/>
    </source>
</evidence>